<evidence type="ECO:0000256" key="3">
    <source>
        <dbReference type="ARBA" id="ARBA00022723"/>
    </source>
</evidence>
<dbReference type="GO" id="GO:0016020">
    <property type="term" value="C:membrane"/>
    <property type="evidence" value="ECO:0007669"/>
    <property type="project" value="UniProtKB-SubCell"/>
</dbReference>
<dbReference type="AlphaFoldDB" id="A0AB34L214"/>
<dbReference type="Proteomes" id="UP000803884">
    <property type="component" value="Unassembled WGS sequence"/>
</dbReference>
<gene>
    <name evidence="13" type="ORF">WHR41_00202</name>
</gene>
<feature type="chain" id="PRO_5044293748" description="RING-type domain-containing protein" evidence="11">
    <location>
        <begin position="24"/>
        <end position="542"/>
    </location>
</feature>
<evidence type="ECO:0000256" key="1">
    <source>
        <dbReference type="ARBA" id="ARBA00004370"/>
    </source>
</evidence>
<evidence type="ECO:0000256" key="11">
    <source>
        <dbReference type="SAM" id="SignalP"/>
    </source>
</evidence>
<evidence type="ECO:0000256" key="10">
    <source>
        <dbReference type="SAM" id="Phobius"/>
    </source>
</evidence>
<feature type="transmembrane region" description="Helical" evidence="10">
    <location>
        <begin position="214"/>
        <end position="240"/>
    </location>
</feature>
<dbReference type="GeneID" id="96001646"/>
<evidence type="ECO:0000259" key="12">
    <source>
        <dbReference type="PROSITE" id="PS50089"/>
    </source>
</evidence>
<evidence type="ECO:0000313" key="13">
    <source>
        <dbReference type="EMBL" id="KAL1591263.1"/>
    </source>
</evidence>
<organism evidence="13 14">
    <name type="scientific">Cladosporium halotolerans</name>
    <dbReference type="NCBI Taxonomy" id="1052096"/>
    <lineage>
        <taxon>Eukaryota</taxon>
        <taxon>Fungi</taxon>
        <taxon>Dikarya</taxon>
        <taxon>Ascomycota</taxon>
        <taxon>Pezizomycotina</taxon>
        <taxon>Dothideomycetes</taxon>
        <taxon>Dothideomycetidae</taxon>
        <taxon>Cladosporiales</taxon>
        <taxon>Cladosporiaceae</taxon>
        <taxon>Cladosporium</taxon>
    </lineage>
</organism>
<feature type="domain" description="RING-type" evidence="12">
    <location>
        <begin position="353"/>
        <end position="395"/>
    </location>
</feature>
<keyword evidence="5" id="KW-0862">Zinc</keyword>
<name>A0AB34L214_9PEZI</name>
<feature type="compositionally biased region" description="Polar residues" evidence="9">
    <location>
        <begin position="293"/>
        <end position="315"/>
    </location>
</feature>
<dbReference type="PANTHER" id="PTHR46539">
    <property type="entry name" value="E3 UBIQUITIN-PROTEIN LIGASE ATL42"/>
    <property type="match status" value="1"/>
</dbReference>
<keyword evidence="14" id="KW-1185">Reference proteome</keyword>
<evidence type="ECO:0000313" key="14">
    <source>
        <dbReference type="Proteomes" id="UP000803884"/>
    </source>
</evidence>
<feature type="region of interest" description="Disordered" evidence="9">
    <location>
        <begin position="472"/>
        <end position="542"/>
    </location>
</feature>
<dbReference type="PANTHER" id="PTHR46539:SF1">
    <property type="entry name" value="E3 UBIQUITIN-PROTEIN LIGASE ATL42"/>
    <property type="match status" value="1"/>
</dbReference>
<dbReference type="EMBL" id="JAAQHG020000001">
    <property type="protein sequence ID" value="KAL1591263.1"/>
    <property type="molecule type" value="Genomic_DNA"/>
</dbReference>
<sequence>MTMAHVRMWLAGLMLLAVHHSTAQTIVATNSTPSDSSAQRDTSLTISRNDDMVPLAPVLPLTNGAVDDIPPTGLSGKVVDVNPSNQLDVESDEVALISCDGSDYPGNIDQSDVFLRAVSRNVTAVLFYSRQADYCRTEGDLGDYKWVFSMKSRNDTSNVLSAIAGANSPLWVTIGGPDSHQGQSSPNEPNGNGRNNEHMSDDPQGPLGPNPSTAVAMIILYTITGLITALFLVIIITGALRAHRHPERYGPRAMVGRPRQSRARGIGRAILDGIPIVKFGEREEQKQADVELGSTSANQETNRSAEASTEEQTAQGVPHVANLDGAPGEDGIAAAAAASAESTNANENDHQGCSICTEDFERGQDQRVLPCDHRFHPECIDPWLLNVSGTCPLCRVDLRPQPSRTSQDVDANGNPVPREGEDELGGLSPPIAERSSVRRSLMIGILGIRGRPDHMSREERILALRRYREQQAARRRRDSNTSGATAGQVGDATEAQDSRIRSRMRTLLGVRTRRTGEHDRAAEEPSEHGSGPVDSTDQQDRA</sequence>
<dbReference type="Gene3D" id="3.30.40.10">
    <property type="entry name" value="Zinc/RING finger domain, C3HC4 (zinc finger)"/>
    <property type="match status" value="1"/>
</dbReference>
<dbReference type="InterPro" id="IPR001841">
    <property type="entry name" value="Znf_RING"/>
</dbReference>
<keyword evidence="7 10" id="KW-0472">Membrane</keyword>
<dbReference type="PROSITE" id="PS50089">
    <property type="entry name" value="ZF_RING_2"/>
    <property type="match status" value="1"/>
</dbReference>
<feature type="region of interest" description="Disordered" evidence="9">
    <location>
        <begin position="174"/>
        <end position="209"/>
    </location>
</feature>
<evidence type="ECO:0000256" key="5">
    <source>
        <dbReference type="ARBA" id="ARBA00022833"/>
    </source>
</evidence>
<dbReference type="SMART" id="SM00184">
    <property type="entry name" value="RING"/>
    <property type="match status" value="1"/>
</dbReference>
<keyword evidence="11" id="KW-0732">Signal</keyword>
<dbReference type="GO" id="GO:0008270">
    <property type="term" value="F:zinc ion binding"/>
    <property type="evidence" value="ECO:0007669"/>
    <property type="project" value="UniProtKB-KW"/>
</dbReference>
<dbReference type="CDD" id="cd16454">
    <property type="entry name" value="RING-H2_PA-TM-RING"/>
    <property type="match status" value="1"/>
</dbReference>
<dbReference type="RefSeq" id="XP_069234368.1">
    <property type="nucleotide sequence ID" value="XM_069368808.1"/>
</dbReference>
<proteinExistence type="predicted"/>
<dbReference type="Pfam" id="PF13639">
    <property type="entry name" value="zf-RING_2"/>
    <property type="match status" value="1"/>
</dbReference>
<feature type="compositionally biased region" description="Low complexity" evidence="9">
    <location>
        <begin position="184"/>
        <end position="194"/>
    </location>
</feature>
<keyword evidence="4 8" id="KW-0863">Zinc-finger</keyword>
<accession>A0AB34L214</accession>
<evidence type="ECO:0000256" key="9">
    <source>
        <dbReference type="SAM" id="MobiDB-lite"/>
    </source>
</evidence>
<evidence type="ECO:0000256" key="2">
    <source>
        <dbReference type="ARBA" id="ARBA00022692"/>
    </source>
</evidence>
<keyword evidence="2 10" id="KW-0812">Transmembrane</keyword>
<evidence type="ECO:0000256" key="6">
    <source>
        <dbReference type="ARBA" id="ARBA00022989"/>
    </source>
</evidence>
<comment type="caution">
    <text evidence="13">The sequence shown here is derived from an EMBL/GenBank/DDBJ whole genome shotgun (WGS) entry which is preliminary data.</text>
</comment>
<feature type="region of interest" description="Disordered" evidence="9">
    <location>
        <begin position="399"/>
        <end position="432"/>
    </location>
</feature>
<evidence type="ECO:0000256" key="7">
    <source>
        <dbReference type="ARBA" id="ARBA00023136"/>
    </source>
</evidence>
<dbReference type="InterPro" id="IPR013083">
    <property type="entry name" value="Znf_RING/FYVE/PHD"/>
</dbReference>
<feature type="compositionally biased region" description="Basic and acidic residues" evidence="9">
    <location>
        <begin position="514"/>
        <end position="527"/>
    </location>
</feature>
<keyword evidence="3" id="KW-0479">Metal-binding</keyword>
<feature type="region of interest" description="Disordered" evidence="9">
    <location>
        <begin position="285"/>
        <end position="329"/>
    </location>
</feature>
<evidence type="ECO:0000256" key="8">
    <source>
        <dbReference type="PROSITE-ProRule" id="PRU00175"/>
    </source>
</evidence>
<protein>
    <recommendedName>
        <fullName evidence="12">RING-type domain-containing protein</fullName>
    </recommendedName>
</protein>
<reference evidence="13 14" key="1">
    <citation type="journal article" date="2020" name="Microbiol. Resour. Announc.">
        <title>Draft Genome Sequence of a Cladosporium Species Isolated from the Mesophotic Ascidian Didemnum maculosum.</title>
        <authorList>
            <person name="Gioti A."/>
            <person name="Siaperas R."/>
            <person name="Nikolaivits E."/>
            <person name="Le Goff G."/>
            <person name="Ouazzani J."/>
            <person name="Kotoulas G."/>
            <person name="Topakas E."/>
        </authorList>
    </citation>
    <scope>NUCLEOTIDE SEQUENCE [LARGE SCALE GENOMIC DNA]</scope>
    <source>
        <strain evidence="13 14">TM138-S3</strain>
    </source>
</reference>
<feature type="signal peptide" evidence="11">
    <location>
        <begin position="1"/>
        <end position="23"/>
    </location>
</feature>
<dbReference type="SUPFAM" id="SSF57850">
    <property type="entry name" value="RING/U-box"/>
    <property type="match status" value="1"/>
</dbReference>
<evidence type="ECO:0000256" key="4">
    <source>
        <dbReference type="ARBA" id="ARBA00022771"/>
    </source>
</evidence>
<comment type="subcellular location">
    <subcellularLocation>
        <location evidence="1">Membrane</location>
    </subcellularLocation>
</comment>
<keyword evidence="6 10" id="KW-1133">Transmembrane helix</keyword>